<organism evidence="1 2">
    <name type="scientific">Galerina marginata (strain CBS 339.88)</name>
    <dbReference type="NCBI Taxonomy" id="685588"/>
    <lineage>
        <taxon>Eukaryota</taxon>
        <taxon>Fungi</taxon>
        <taxon>Dikarya</taxon>
        <taxon>Basidiomycota</taxon>
        <taxon>Agaricomycotina</taxon>
        <taxon>Agaricomycetes</taxon>
        <taxon>Agaricomycetidae</taxon>
        <taxon>Agaricales</taxon>
        <taxon>Agaricineae</taxon>
        <taxon>Strophariaceae</taxon>
        <taxon>Galerina</taxon>
    </lineage>
</organism>
<evidence type="ECO:0000313" key="1">
    <source>
        <dbReference type="EMBL" id="KDR75478.1"/>
    </source>
</evidence>
<dbReference type="HOGENOM" id="CLU_571124_0_0_1"/>
<keyword evidence="2" id="KW-1185">Reference proteome</keyword>
<dbReference type="EMBL" id="KL142380">
    <property type="protein sequence ID" value="KDR75478.1"/>
    <property type="molecule type" value="Genomic_DNA"/>
</dbReference>
<reference evidence="2" key="1">
    <citation type="journal article" date="2014" name="Proc. Natl. Acad. Sci. U.S.A.">
        <title>Extensive sampling of basidiomycete genomes demonstrates inadequacy of the white-rot/brown-rot paradigm for wood decay fungi.</title>
        <authorList>
            <person name="Riley R."/>
            <person name="Salamov A.A."/>
            <person name="Brown D.W."/>
            <person name="Nagy L.G."/>
            <person name="Floudas D."/>
            <person name="Held B.W."/>
            <person name="Levasseur A."/>
            <person name="Lombard V."/>
            <person name="Morin E."/>
            <person name="Otillar R."/>
            <person name="Lindquist E.A."/>
            <person name="Sun H."/>
            <person name="LaButti K.M."/>
            <person name="Schmutz J."/>
            <person name="Jabbour D."/>
            <person name="Luo H."/>
            <person name="Baker S.E."/>
            <person name="Pisabarro A.G."/>
            <person name="Walton J.D."/>
            <person name="Blanchette R.A."/>
            <person name="Henrissat B."/>
            <person name="Martin F."/>
            <person name="Cullen D."/>
            <person name="Hibbett D.S."/>
            <person name="Grigoriev I.V."/>
        </authorList>
    </citation>
    <scope>NUCLEOTIDE SEQUENCE [LARGE SCALE GENOMIC DNA]</scope>
    <source>
        <strain evidence="2">CBS 339.88</strain>
    </source>
</reference>
<evidence type="ECO:0008006" key="3">
    <source>
        <dbReference type="Google" id="ProtNLM"/>
    </source>
</evidence>
<evidence type="ECO:0000313" key="2">
    <source>
        <dbReference type="Proteomes" id="UP000027222"/>
    </source>
</evidence>
<name>A0A067T943_GALM3</name>
<accession>A0A067T943</accession>
<dbReference type="Proteomes" id="UP000027222">
    <property type="component" value="Unassembled WGS sequence"/>
</dbReference>
<dbReference type="OrthoDB" id="2937708at2759"/>
<proteinExistence type="predicted"/>
<dbReference type="AlphaFoldDB" id="A0A067T943"/>
<protein>
    <recommendedName>
        <fullName evidence="3">F-box domain-containing protein</fullName>
    </recommendedName>
</protein>
<gene>
    <name evidence="1" type="ORF">GALMADRAFT_247915</name>
</gene>
<sequence>MHAEIDRSLPTELLLSVIDKVEHDEDLLLLATASRHLHDLSMPVYFSRLNFDPGSKSLSLKSFDGCYRTLSGLAISLDIIGTSLHDLSYDFGYIHNPDHVIREVRLLTRYVAKLSSIDQVTLRLAIFPMTSKHWKAANIVLLHTILQKSCTSMHITTSQLSSLYEEPKSLRSLRPSDWLKDYWPAGVDPLTSGAKRLKVCSIQTFPTSLRPFYYHALQSSASVLTDLSFKNLFGGGTDWGIMLANLQFPCLVRLAVTFGVIPRDPLVKFLAKHQNIQEFQYHHIRYDPLPKRPARIDKAVFERLHTLTTTPEHILNFLPPMERMLALTNVVIMVEANFSALEGALRCLASCVNKITLSLEITRTGLSFGVWFDTILRNGSAQAGRPEALLHCVEELVMDNGDWSFADDNVTTRLPVWLHLFPALRVLTLREGGPALRLTSSLSEVRPWPPYIEALRDACPGIYIEWQHKHSVTVPLRG</sequence>